<keyword evidence="2" id="KW-1185">Reference proteome</keyword>
<reference evidence="1 2" key="1">
    <citation type="submission" date="2020-03" db="EMBL/GenBank/DDBJ databases">
        <authorList>
            <person name="Skorynina A."/>
            <person name="Kazantseva O."/>
            <person name="Baycher S."/>
            <person name="Piligrimova E."/>
            <person name="Kuliabin V."/>
            <person name="Shadrin A."/>
        </authorList>
    </citation>
    <scope>NUCLEOTIDE SEQUENCE [LARGE SCALE GENOMIC DNA]</scope>
</reference>
<dbReference type="EMBL" id="MT254578">
    <property type="protein sequence ID" value="QIW89720.1"/>
    <property type="molecule type" value="Genomic_DNA"/>
</dbReference>
<protein>
    <submittedName>
        <fullName evidence="1">Uncharacterized protein</fullName>
    </submittedName>
</protein>
<dbReference type="Proteomes" id="UP000503405">
    <property type="component" value="Segment"/>
</dbReference>
<gene>
    <name evidence="1" type="ORF">Izhevsk_38</name>
</gene>
<accession>A0A6H0X5X4</accession>
<evidence type="ECO:0000313" key="2">
    <source>
        <dbReference type="Proteomes" id="UP000503405"/>
    </source>
</evidence>
<evidence type="ECO:0000313" key="1">
    <source>
        <dbReference type="EMBL" id="QIW89720.1"/>
    </source>
</evidence>
<name>A0A6H0X5X4_9CAUD</name>
<sequence>MRELQHLSLRQLEVALNYNQMIGCEESIAKIEDEMYEQRKEQRERTKAIMNKEGGQ</sequence>
<organism evidence="1 2">
    <name type="scientific">Bacillus phage Izhevsk</name>
    <dbReference type="NCBI Taxonomy" id="2724322"/>
    <lineage>
        <taxon>Viruses</taxon>
        <taxon>Duplodnaviria</taxon>
        <taxon>Heunggongvirae</taxon>
        <taxon>Uroviricota</taxon>
        <taxon>Caudoviricetes</taxon>
        <taxon>Joanripponvirinae</taxon>
        <taxon>Tsamsavirus</taxon>
        <taxon>Tsamsavirus izhevsk</taxon>
    </lineage>
</organism>
<proteinExistence type="predicted"/>